<evidence type="ECO:0000256" key="12">
    <source>
        <dbReference type="SAM" id="Phobius"/>
    </source>
</evidence>
<dbReference type="InterPro" id="IPR004572">
    <property type="entry name" value="Protoporphyrinogen_oxidase"/>
</dbReference>
<comment type="caution">
    <text evidence="14">The sequence shown here is derived from an EMBL/GenBank/DDBJ whole genome shotgun (WGS) entry which is preliminary data.</text>
</comment>
<protein>
    <recommendedName>
        <fullName evidence="4 11">Protoporphyrinogen oxidase</fullName>
        <ecNumber evidence="4 11">1.3.3.4</ecNumber>
    </recommendedName>
</protein>
<keyword evidence="7 11" id="KW-0560">Oxidoreductase</keyword>
<organism evidence="14 16">
    <name type="scientific">Furculomyces boomerangus</name>
    <dbReference type="NCBI Taxonomy" id="61424"/>
    <lineage>
        <taxon>Eukaryota</taxon>
        <taxon>Fungi</taxon>
        <taxon>Fungi incertae sedis</taxon>
        <taxon>Zoopagomycota</taxon>
        <taxon>Kickxellomycotina</taxon>
        <taxon>Harpellomycetes</taxon>
        <taxon>Harpellales</taxon>
        <taxon>Harpellaceae</taxon>
        <taxon>Furculomyces</taxon>
    </lineage>
</organism>
<evidence type="ECO:0000256" key="4">
    <source>
        <dbReference type="ARBA" id="ARBA00012867"/>
    </source>
</evidence>
<evidence type="ECO:0000313" key="14">
    <source>
        <dbReference type="EMBL" id="PVU96170.1"/>
    </source>
</evidence>
<comment type="similarity">
    <text evidence="3 11">Belongs to the protoporphyrinogen/coproporphyrinogen oxidase family. Protoporphyrinogen oxidase subfamily.</text>
</comment>
<accession>A0A2T9YUZ7</accession>
<dbReference type="EMBL" id="MBFT01000092">
    <property type="protein sequence ID" value="PVU97979.1"/>
    <property type="molecule type" value="Genomic_DNA"/>
</dbReference>
<dbReference type="GO" id="GO:0004729">
    <property type="term" value="F:oxygen-dependent protoporphyrinogen oxidase activity"/>
    <property type="evidence" value="ECO:0007669"/>
    <property type="project" value="UniProtKB-UniRule"/>
</dbReference>
<evidence type="ECO:0000256" key="2">
    <source>
        <dbReference type="ARBA" id="ARBA00005073"/>
    </source>
</evidence>
<evidence type="ECO:0000313" key="15">
    <source>
        <dbReference type="EMBL" id="PVU97979.1"/>
    </source>
</evidence>
<feature type="transmembrane region" description="Helical" evidence="12">
    <location>
        <begin position="7"/>
        <end position="25"/>
    </location>
</feature>
<evidence type="ECO:0000256" key="9">
    <source>
        <dbReference type="ARBA" id="ARBA00023244"/>
    </source>
</evidence>
<dbReference type="PANTHER" id="PTHR42923">
    <property type="entry name" value="PROTOPORPHYRINOGEN OXIDASE"/>
    <property type="match status" value="1"/>
</dbReference>
<dbReference type="InterPro" id="IPR002937">
    <property type="entry name" value="Amino_oxidase"/>
</dbReference>
<keyword evidence="8 11" id="KW-0350">Heme biosynthesis</keyword>
<feature type="domain" description="Amine oxidase" evidence="13">
    <location>
        <begin position="15"/>
        <end position="475"/>
    </location>
</feature>
<comment type="function">
    <text evidence="1 11">Catalyzes the 6-electron oxidation of protoporphyrinogen-IX to form protoporphyrin-IX.</text>
</comment>
<evidence type="ECO:0000313" key="16">
    <source>
        <dbReference type="Proteomes" id="UP000245699"/>
    </source>
</evidence>
<evidence type="ECO:0000256" key="6">
    <source>
        <dbReference type="ARBA" id="ARBA00022827"/>
    </source>
</evidence>
<dbReference type="InterPro" id="IPR050464">
    <property type="entry name" value="Zeta_carotene_desat/Oxidored"/>
</dbReference>
<dbReference type="InterPro" id="IPR036188">
    <property type="entry name" value="FAD/NAD-bd_sf"/>
</dbReference>
<comment type="cofactor">
    <cofactor evidence="11">
        <name>FAD</name>
        <dbReference type="ChEBI" id="CHEBI:57692"/>
    </cofactor>
    <text evidence="11">Binds 1 FAD per subunit.</text>
</comment>
<evidence type="ECO:0000256" key="11">
    <source>
        <dbReference type="RuleBase" id="RU367069"/>
    </source>
</evidence>
<name>A0A2T9YUZ7_9FUNG</name>
<comment type="catalytic activity">
    <reaction evidence="10 11">
        <text>protoporphyrinogen IX + 3 O2 = protoporphyrin IX + 3 H2O2</text>
        <dbReference type="Rhea" id="RHEA:25576"/>
        <dbReference type="ChEBI" id="CHEBI:15379"/>
        <dbReference type="ChEBI" id="CHEBI:16240"/>
        <dbReference type="ChEBI" id="CHEBI:57306"/>
        <dbReference type="ChEBI" id="CHEBI:57307"/>
        <dbReference type="EC" id="1.3.3.4"/>
    </reaction>
</comment>
<evidence type="ECO:0000256" key="5">
    <source>
        <dbReference type="ARBA" id="ARBA00022630"/>
    </source>
</evidence>
<dbReference type="EMBL" id="MBFT01000158">
    <property type="protein sequence ID" value="PVU96170.1"/>
    <property type="molecule type" value="Genomic_DNA"/>
</dbReference>
<evidence type="ECO:0000256" key="10">
    <source>
        <dbReference type="ARBA" id="ARBA00047554"/>
    </source>
</evidence>
<dbReference type="PANTHER" id="PTHR42923:SF3">
    <property type="entry name" value="PROTOPORPHYRINOGEN OXIDASE"/>
    <property type="match status" value="1"/>
</dbReference>
<dbReference type="AlphaFoldDB" id="A0A2T9YUZ7"/>
<dbReference type="Gene3D" id="3.50.50.60">
    <property type="entry name" value="FAD/NAD(P)-binding domain"/>
    <property type="match status" value="1"/>
</dbReference>
<comment type="subcellular location">
    <subcellularLocation>
        <location evidence="11">Mitochondrion inner membrane</location>
    </subcellularLocation>
</comment>
<dbReference type="EC" id="1.3.3.4" evidence="4 11"/>
<dbReference type="Proteomes" id="UP000245699">
    <property type="component" value="Unassembled WGS sequence"/>
</dbReference>
<evidence type="ECO:0000256" key="8">
    <source>
        <dbReference type="ARBA" id="ARBA00023133"/>
    </source>
</evidence>
<dbReference type="Pfam" id="PF01593">
    <property type="entry name" value="Amino_oxidase"/>
    <property type="match status" value="1"/>
</dbReference>
<dbReference type="UniPathway" id="UPA00251">
    <property type="reaction ID" value="UER00324"/>
</dbReference>
<dbReference type="SUPFAM" id="SSF51905">
    <property type="entry name" value="FAD/NAD(P)-binding domain"/>
    <property type="match status" value="1"/>
</dbReference>
<keyword evidence="12" id="KW-0812">Transmembrane</keyword>
<dbReference type="OrthoDB" id="438553at2759"/>
<comment type="pathway">
    <text evidence="2 11">Porphyrin-containing compound metabolism; protoporphyrin-IX biosynthesis; protoporphyrin-IX from protoporphyrinogen-IX: step 1/1.</text>
</comment>
<evidence type="ECO:0000256" key="1">
    <source>
        <dbReference type="ARBA" id="ARBA00002600"/>
    </source>
</evidence>
<reference evidence="14 16" key="1">
    <citation type="journal article" date="2018" name="MBio">
        <title>Comparative Genomics Reveals the Core Gene Toolbox for the Fungus-Insect Symbiosis.</title>
        <authorList>
            <person name="Wang Y."/>
            <person name="Stata M."/>
            <person name="Wang W."/>
            <person name="Stajich J.E."/>
            <person name="White M.M."/>
            <person name="Moncalvo J.M."/>
        </authorList>
    </citation>
    <scope>NUCLEOTIDE SEQUENCE [LARGE SCALE GENOMIC DNA]</scope>
    <source>
        <strain evidence="14 16">AUS-77-4</strain>
    </source>
</reference>
<evidence type="ECO:0000259" key="13">
    <source>
        <dbReference type="Pfam" id="PF01593"/>
    </source>
</evidence>
<dbReference type="STRING" id="61424.A0A2T9YUZ7"/>
<keyword evidence="9 11" id="KW-0627">Porphyrin biosynthesis</keyword>
<dbReference type="GO" id="GO:0006782">
    <property type="term" value="P:protoporphyrinogen IX biosynthetic process"/>
    <property type="evidence" value="ECO:0007669"/>
    <property type="project" value="UniProtKB-UniRule"/>
</dbReference>
<dbReference type="NCBIfam" id="TIGR00562">
    <property type="entry name" value="proto_IX_ox"/>
    <property type="match status" value="1"/>
</dbReference>
<keyword evidence="16" id="KW-1185">Reference proteome</keyword>
<keyword evidence="6 11" id="KW-0274">FAD</keyword>
<evidence type="ECO:0000256" key="7">
    <source>
        <dbReference type="ARBA" id="ARBA00023002"/>
    </source>
</evidence>
<proteinExistence type="inferred from homology"/>
<dbReference type="SUPFAM" id="SSF54373">
    <property type="entry name" value="FAD-linked reductases, C-terminal domain"/>
    <property type="match status" value="1"/>
</dbReference>
<gene>
    <name evidence="15" type="ORF">BB559_001811</name>
    <name evidence="14" type="ORF">BB559_002469</name>
</gene>
<evidence type="ECO:0000256" key="3">
    <source>
        <dbReference type="ARBA" id="ARBA00010551"/>
    </source>
</evidence>
<keyword evidence="12" id="KW-1133">Transmembrane helix</keyword>
<dbReference type="GO" id="GO:0005743">
    <property type="term" value="C:mitochondrial inner membrane"/>
    <property type="evidence" value="ECO:0007669"/>
    <property type="project" value="UniProtKB-SubCell"/>
</dbReference>
<keyword evidence="5 11" id="KW-0285">Flavoprotein</keyword>
<sequence>MSKTNSLFTVVGGGISGLTAAWYLAKQIPAASSRSAPVITLIESSNRFGGWMRSDKTTLQDGTTILKEKGPRTLRLDGSRESKAVLEIVDELDLHDKVVFSSKNSPASLNRYIYHNGVMNAIPGKFSHLLTRFPPVIRPAVKGVFKDLFTKRNTPIDRHDESISELIARRFGSRIDDSLLSAVMAGIYASDTKKLSSRMVLNKLWRADRISGKILVGMNHVNKDISKIIAQNDFINQQLSDEKEMWEHRLKHNAGFWESVNSSSIYSFKDGIETLSDAILKDLAKFPHVNIVSENPCVGITKPESSSNSVDVKLSNGEIIRSGKVINTTPLNISKSLFKNQDLPEIFSSTPYSSISLVNITYKGDNLMPIDGFGFLVPRESWNKTDVIGVVFDSCCLPEQDGGQPITRITAMLGGPVFNEKFKNKQDLNSNIIASRAVESVKKILKIEDEPLDVQVTICKDCIPTYTVGYYDRLSELYKWLKTWNGSLLVSGAAYGGPGINIIALHSKDVSARLMTDFDMEKQEHLYKIKATGLEEILTLY</sequence>
<keyword evidence="12" id="KW-0472">Membrane</keyword>